<dbReference type="STRING" id="1844.UG56_025885"/>
<comment type="caution">
    <text evidence="2">The sequence shown here is derived from an EMBL/GenBank/DDBJ whole genome shotgun (WGS) entry which is preliminary data.</text>
</comment>
<dbReference type="SMART" id="SM00855">
    <property type="entry name" value="PGAM"/>
    <property type="match status" value="1"/>
</dbReference>
<proteinExistence type="predicted"/>
<dbReference type="EMBL" id="JZDQ02000053">
    <property type="protein sequence ID" value="OIJ23829.1"/>
    <property type="molecule type" value="Genomic_DNA"/>
</dbReference>
<dbReference type="SUPFAM" id="SSF53254">
    <property type="entry name" value="Phosphoglycerate mutase-like"/>
    <property type="match status" value="1"/>
</dbReference>
<dbReference type="InterPro" id="IPR013078">
    <property type="entry name" value="His_Pase_superF_clade-1"/>
</dbReference>
<dbReference type="Pfam" id="PF00300">
    <property type="entry name" value="His_Phos_1"/>
    <property type="match status" value="1"/>
</dbReference>
<name>A0A1J4MWT0_9ACTN</name>
<dbReference type="AlphaFoldDB" id="A0A1J4MWT0"/>
<gene>
    <name evidence="2" type="ORF">UG56_025885</name>
</gene>
<dbReference type="CDD" id="cd07067">
    <property type="entry name" value="HP_PGM_like"/>
    <property type="match status" value="1"/>
</dbReference>
<reference evidence="2" key="1">
    <citation type="submission" date="2016-10" db="EMBL/GenBank/DDBJ databases">
        <title>Draft Genome Sequence of Nocardioides luteus Strain BAFB, an Alkane-Degrading Bacterium Isolated from JP-7 Polluted Soil.</title>
        <authorList>
            <person name="Brown L."/>
            <person name="Ruiz O.N."/>
            <person name="Gunasekera T."/>
        </authorList>
    </citation>
    <scope>NUCLEOTIDE SEQUENCE [LARGE SCALE GENOMIC DNA]</scope>
    <source>
        <strain evidence="2">BAFB</strain>
    </source>
</reference>
<feature type="binding site" evidence="1">
    <location>
        <position position="57"/>
    </location>
    <ligand>
        <name>substrate</name>
    </ligand>
</feature>
<dbReference type="GO" id="GO:0070297">
    <property type="term" value="P:regulation of phosphorelay signal transduction system"/>
    <property type="evidence" value="ECO:0007669"/>
    <property type="project" value="TreeGrafter"/>
</dbReference>
<dbReference type="PANTHER" id="PTHR48100">
    <property type="entry name" value="BROAD-SPECIFICITY PHOSPHATASE YOR283W-RELATED"/>
    <property type="match status" value="1"/>
</dbReference>
<dbReference type="Gene3D" id="3.40.50.1240">
    <property type="entry name" value="Phosphoglycerate mutase-like"/>
    <property type="match status" value="1"/>
</dbReference>
<dbReference type="Proteomes" id="UP000033772">
    <property type="component" value="Unassembled WGS sequence"/>
</dbReference>
<evidence type="ECO:0000313" key="3">
    <source>
        <dbReference type="Proteomes" id="UP000033772"/>
    </source>
</evidence>
<protein>
    <submittedName>
        <fullName evidence="2">Histidine phosphatase family protein</fullName>
    </submittedName>
</protein>
<dbReference type="InterPro" id="IPR050275">
    <property type="entry name" value="PGM_Phosphatase"/>
</dbReference>
<evidence type="ECO:0000256" key="1">
    <source>
        <dbReference type="PIRSR" id="PIRSR613078-2"/>
    </source>
</evidence>
<dbReference type="GO" id="GO:0101006">
    <property type="term" value="F:protein histidine phosphatase activity"/>
    <property type="evidence" value="ECO:0007669"/>
    <property type="project" value="TreeGrafter"/>
</dbReference>
<dbReference type="InterPro" id="IPR029033">
    <property type="entry name" value="His_PPase_superfam"/>
</dbReference>
<evidence type="ECO:0000313" key="2">
    <source>
        <dbReference type="EMBL" id="OIJ23829.1"/>
    </source>
</evidence>
<dbReference type="RefSeq" id="WP_045547956.1">
    <property type="nucleotide sequence ID" value="NZ_JZDQ02000053.1"/>
</dbReference>
<sequence length="184" mass="20242">MALYLVRHGTTEWSLNGRHTSRTDLPLLPEGEEAAKLLASRLQDQKYAAVLTSPRQRALRTAELAGFPDADVTDDLVEWDYGEYEGITTDEIHRTDPGWSLWTAPTPGGESAASVQERLGRVVSAARERDGDTLVFSHGHALCALAAVWLGLPVTEGRLFRLDTATISMLDAHHGQPVVKQWNT</sequence>
<dbReference type="PANTHER" id="PTHR48100:SF15">
    <property type="entry name" value="SEDOHEPTULOSE 1,7-BISPHOSPHATASE"/>
    <property type="match status" value="1"/>
</dbReference>
<keyword evidence="3" id="KW-1185">Reference proteome</keyword>
<organism evidence="2 3">
    <name type="scientific">Nocardioides luteus</name>
    <dbReference type="NCBI Taxonomy" id="1844"/>
    <lineage>
        <taxon>Bacteria</taxon>
        <taxon>Bacillati</taxon>
        <taxon>Actinomycetota</taxon>
        <taxon>Actinomycetes</taxon>
        <taxon>Propionibacteriales</taxon>
        <taxon>Nocardioidaceae</taxon>
        <taxon>Nocardioides</taxon>
    </lineage>
</organism>
<accession>A0A1J4MWT0</accession>